<dbReference type="InterPro" id="IPR009057">
    <property type="entry name" value="Homeodomain-like_sf"/>
</dbReference>
<name>A0A4R3YFV2_9FIRM</name>
<evidence type="ECO:0000259" key="5">
    <source>
        <dbReference type="PROSITE" id="PS51464"/>
    </source>
</evidence>
<dbReference type="InterPro" id="IPR001347">
    <property type="entry name" value="SIS_dom"/>
</dbReference>
<dbReference type="PANTHER" id="PTHR30514:SF10">
    <property type="entry name" value="MURR_RPIR FAMILY TRANSCRIPTIONAL REGULATOR"/>
    <property type="match status" value="1"/>
</dbReference>
<keyword evidence="1" id="KW-0805">Transcription regulation</keyword>
<keyword evidence="7" id="KW-1185">Reference proteome</keyword>
<evidence type="ECO:0000256" key="3">
    <source>
        <dbReference type="ARBA" id="ARBA00023163"/>
    </source>
</evidence>
<evidence type="ECO:0000313" key="6">
    <source>
        <dbReference type="EMBL" id="TCV91010.1"/>
    </source>
</evidence>
<reference evidence="6 7" key="1">
    <citation type="submission" date="2019-03" db="EMBL/GenBank/DDBJ databases">
        <title>Genomic Encyclopedia of Type Strains, Phase IV (KMG-IV): sequencing the most valuable type-strain genomes for metagenomic binning, comparative biology and taxonomic classification.</title>
        <authorList>
            <person name="Goeker M."/>
        </authorList>
    </citation>
    <scope>NUCLEOTIDE SEQUENCE [LARGE SCALE GENOMIC DNA]</scope>
    <source>
        <strain evidence="6 7">DSM 29487</strain>
    </source>
</reference>
<gene>
    <name evidence="6" type="ORF">EDD60_1376</name>
</gene>
<keyword evidence="2" id="KW-0238">DNA-binding</keyword>
<dbReference type="GO" id="GO:0003677">
    <property type="term" value="F:DNA binding"/>
    <property type="evidence" value="ECO:0007669"/>
    <property type="project" value="UniProtKB-KW"/>
</dbReference>
<evidence type="ECO:0000259" key="4">
    <source>
        <dbReference type="PROSITE" id="PS51071"/>
    </source>
</evidence>
<dbReference type="InterPro" id="IPR046348">
    <property type="entry name" value="SIS_dom_sf"/>
</dbReference>
<feature type="domain" description="SIS" evidence="5">
    <location>
        <begin position="122"/>
        <end position="263"/>
    </location>
</feature>
<keyword evidence="3" id="KW-0804">Transcription</keyword>
<dbReference type="Proteomes" id="UP000295515">
    <property type="component" value="Unassembled WGS sequence"/>
</dbReference>
<accession>A0A4R3YFV2</accession>
<evidence type="ECO:0000256" key="1">
    <source>
        <dbReference type="ARBA" id="ARBA00023015"/>
    </source>
</evidence>
<dbReference type="GO" id="GO:0003700">
    <property type="term" value="F:DNA-binding transcription factor activity"/>
    <property type="evidence" value="ECO:0007669"/>
    <property type="project" value="InterPro"/>
</dbReference>
<dbReference type="AlphaFoldDB" id="A0A4R3YFV2"/>
<dbReference type="InterPro" id="IPR047640">
    <property type="entry name" value="RpiR-like"/>
</dbReference>
<dbReference type="Gene3D" id="1.10.10.10">
    <property type="entry name" value="Winged helix-like DNA-binding domain superfamily/Winged helix DNA-binding domain"/>
    <property type="match status" value="1"/>
</dbReference>
<dbReference type="PANTHER" id="PTHR30514">
    <property type="entry name" value="GLUCOKINASE"/>
    <property type="match status" value="1"/>
</dbReference>
<dbReference type="Pfam" id="PF01380">
    <property type="entry name" value="SIS"/>
    <property type="match status" value="1"/>
</dbReference>
<evidence type="ECO:0000313" key="7">
    <source>
        <dbReference type="Proteomes" id="UP000295515"/>
    </source>
</evidence>
<organism evidence="6 7">
    <name type="scientific">Longibaculum muris</name>
    <dbReference type="NCBI Taxonomy" id="1796628"/>
    <lineage>
        <taxon>Bacteria</taxon>
        <taxon>Bacillati</taxon>
        <taxon>Bacillota</taxon>
        <taxon>Erysipelotrichia</taxon>
        <taxon>Erysipelotrichales</taxon>
        <taxon>Coprobacillaceae</taxon>
        <taxon>Longibaculum</taxon>
    </lineage>
</organism>
<dbReference type="InterPro" id="IPR036388">
    <property type="entry name" value="WH-like_DNA-bd_sf"/>
</dbReference>
<dbReference type="SUPFAM" id="SSF46689">
    <property type="entry name" value="Homeodomain-like"/>
    <property type="match status" value="1"/>
</dbReference>
<dbReference type="RefSeq" id="WP_066447625.1">
    <property type="nucleotide sequence ID" value="NZ_JANKBF010000031.1"/>
</dbReference>
<dbReference type="InterPro" id="IPR035472">
    <property type="entry name" value="RpiR-like_SIS"/>
</dbReference>
<proteinExistence type="predicted"/>
<dbReference type="InterPro" id="IPR000281">
    <property type="entry name" value="HTH_RpiR"/>
</dbReference>
<dbReference type="PROSITE" id="PS51071">
    <property type="entry name" value="HTH_RPIR"/>
    <property type="match status" value="1"/>
</dbReference>
<dbReference type="EMBL" id="SMCQ01000037">
    <property type="protein sequence ID" value="TCV91010.1"/>
    <property type="molecule type" value="Genomic_DNA"/>
</dbReference>
<sequence length="290" mass="33156">MLIHRIEKTHFSESEAIIIDYILKNGDQIKNMTISQIAKVTYTSAPLLIRIAKKLGYPGWNAFKEAYLKELEYLYANRKIDASIPFIVSDDIMTIAQNISLLEVETIQDTLALLKHDDLQKAMQLIRHRKSIDIYAVSTYIYLAETFRQKMQRIQKNVNLCRLTGDAKIQVAMSTNQTCAILISYSGRTQFIIEAAKKLKNKGTSIIAITSIADNELSHLADVTLRMSSREMIHTKIGDFASTQSVKCLLDILYSCIFSIDYQHNLDYCIKIAKEIDKDNNIEENIDYEV</sequence>
<dbReference type="Gene3D" id="3.40.50.10490">
    <property type="entry name" value="Glucose-6-phosphate isomerase like protein, domain 1"/>
    <property type="match status" value="1"/>
</dbReference>
<comment type="caution">
    <text evidence="6">The sequence shown here is derived from an EMBL/GenBank/DDBJ whole genome shotgun (WGS) entry which is preliminary data.</text>
</comment>
<dbReference type="GeneID" id="98916821"/>
<dbReference type="PROSITE" id="PS51464">
    <property type="entry name" value="SIS"/>
    <property type="match status" value="1"/>
</dbReference>
<dbReference type="GO" id="GO:0097367">
    <property type="term" value="F:carbohydrate derivative binding"/>
    <property type="evidence" value="ECO:0007669"/>
    <property type="project" value="InterPro"/>
</dbReference>
<evidence type="ECO:0000256" key="2">
    <source>
        <dbReference type="ARBA" id="ARBA00023125"/>
    </source>
</evidence>
<feature type="domain" description="HTH rpiR-type" evidence="4">
    <location>
        <begin position="1"/>
        <end position="74"/>
    </location>
</feature>
<dbReference type="GO" id="GO:1901135">
    <property type="term" value="P:carbohydrate derivative metabolic process"/>
    <property type="evidence" value="ECO:0007669"/>
    <property type="project" value="InterPro"/>
</dbReference>
<dbReference type="Pfam" id="PF01418">
    <property type="entry name" value="HTH_6"/>
    <property type="match status" value="1"/>
</dbReference>
<protein>
    <submittedName>
        <fullName evidence="6">RpiR family transcriptional regulator</fullName>
    </submittedName>
</protein>
<dbReference type="CDD" id="cd05013">
    <property type="entry name" value="SIS_RpiR"/>
    <property type="match status" value="1"/>
</dbReference>
<dbReference type="SUPFAM" id="SSF53697">
    <property type="entry name" value="SIS domain"/>
    <property type="match status" value="1"/>
</dbReference>